<dbReference type="InterPro" id="IPR051395">
    <property type="entry name" value="Cytochrome_c_Peroxidase/MauG"/>
</dbReference>
<dbReference type="PANTHER" id="PTHR30600">
    <property type="entry name" value="CYTOCHROME C PEROXIDASE-RELATED"/>
    <property type="match status" value="1"/>
</dbReference>
<proteinExistence type="predicted"/>
<keyword evidence="4" id="KW-0732">Signal</keyword>
<evidence type="ECO:0000256" key="4">
    <source>
        <dbReference type="ARBA" id="ARBA00022729"/>
    </source>
</evidence>
<dbReference type="EMBL" id="CP073754">
    <property type="protein sequence ID" value="QWF69672.1"/>
    <property type="molecule type" value="Genomic_DNA"/>
</dbReference>
<dbReference type="PROSITE" id="PS51007">
    <property type="entry name" value="CYTC"/>
    <property type="match status" value="1"/>
</dbReference>
<keyword evidence="5" id="KW-0560">Oxidoreductase</keyword>
<accession>A0A975MKX1</accession>
<keyword evidence="6 7" id="KW-0408">Iron</keyword>
<evidence type="ECO:0000313" key="9">
    <source>
        <dbReference type="EMBL" id="QWF69672.1"/>
    </source>
</evidence>
<evidence type="ECO:0000256" key="3">
    <source>
        <dbReference type="ARBA" id="ARBA00022723"/>
    </source>
</evidence>
<dbReference type="KEGG" id="mpad:KEF85_09810"/>
<keyword evidence="2 7" id="KW-0349">Heme</keyword>
<dbReference type="GO" id="GO:0030313">
    <property type="term" value="C:cell envelope"/>
    <property type="evidence" value="ECO:0007669"/>
    <property type="project" value="UniProtKB-SubCell"/>
</dbReference>
<evidence type="ECO:0000256" key="6">
    <source>
        <dbReference type="ARBA" id="ARBA00023004"/>
    </source>
</evidence>
<comment type="subcellular location">
    <subcellularLocation>
        <location evidence="1">Cell envelope</location>
    </subcellularLocation>
</comment>
<keyword evidence="3 7" id="KW-0479">Metal-binding</keyword>
<dbReference type="InterPro" id="IPR009056">
    <property type="entry name" value="Cyt_c-like_dom"/>
</dbReference>
<name>A0A975MKX1_9GAMM</name>
<dbReference type="AlphaFoldDB" id="A0A975MKX1"/>
<dbReference type="GO" id="GO:0009055">
    <property type="term" value="F:electron transfer activity"/>
    <property type="evidence" value="ECO:0007669"/>
    <property type="project" value="InterPro"/>
</dbReference>
<dbReference type="InterPro" id="IPR004852">
    <property type="entry name" value="Di-haem_cyt_c_peroxidsae"/>
</dbReference>
<dbReference type="InterPro" id="IPR036909">
    <property type="entry name" value="Cyt_c-like_dom_sf"/>
</dbReference>
<gene>
    <name evidence="9" type="ORF">KEF85_09810</name>
</gene>
<dbReference type="Pfam" id="PF03150">
    <property type="entry name" value="CCP_MauG"/>
    <property type="match status" value="1"/>
</dbReference>
<organism evidence="9 10">
    <name type="scientific">Methylomonas paludis</name>
    <dbReference type="NCBI Taxonomy" id="1173101"/>
    <lineage>
        <taxon>Bacteria</taxon>
        <taxon>Pseudomonadati</taxon>
        <taxon>Pseudomonadota</taxon>
        <taxon>Gammaproteobacteria</taxon>
        <taxon>Methylococcales</taxon>
        <taxon>Methylococcaceae</taxon>
        <taxon>Methylomonas</taxon>
    </lineage>
</organism>
<evidence type="ECO:0000256" key="7">
    <source>
        <dbReference type="PROSITE-ProRule" id="PRU00433"/>
    </source>
</evidence>
<evidence type="ECO:0000259" key="8">
    <source>
        <dbReference type="PROSITE" id="PS51007"/>
    </source>
</evidence>
<dbReference type="GO" id="GO:0004130">
    <property type="term" value="F:cytochrome-c peroxidase activity"/>
    <property type="evidence" value="ECO:0007669"/>
    <property type="project" value="TreeGrafter"/>
</dbReference>
<dbReference type="GO" id="GO:0020037">
    <property type="term" value="F:heme binding"/>
    <property type="evidence" value="ECO:0007669"/>
    <property type="project" value="InterPro"/>
</dbReference>
<dbReference type="Proteomes" id="UP000676649">
    <property type="component" value="Chromosome"/>
</dbReference>
<dbReference type="Gene3D" id="1.10.760.10">
    <property type="entry name" value="Cytochrome c-like domain"/>
    <property type="match status" value="2"/>
</dbReference>
<dbReference type="PANTHER" id="PTHR30600:SF10">
    <property type="entry name" value="BLL6722 PROTEIN"/>
    <property type="match status" value="1"/>
</dbReference>
<dbReference type="RefSeq" id="WP_215580013.1">
    <property type="nucleotide sequence ID" value="NZ_CP073754.1"/>
</dbReference>
<sequence>MQISVWLKSSRNHLKQWVNAGLAVILLIAYQSQVAAEIAEDLNPPIEQTLSQSTPILPPHPSVTALETLGRKMFFDANLSASGRLSCASCHDPRHAYGPANGLAVQLGGHDMRAQGPRAVPSLRYLQTVPLFTEHFHDEDVDDSVDAGPTGGFTWDGRAASLHEQARIPLLAAAEMANSNPAQVVAAIKRSVYVGEFSQVFGVDIFQDNEAAFKAACTALEVFQQNPEEFYPYTSKYDAFLRGETKLSRREAHGLDLFNDPQKGNCASCHPSALGRNRAFPNFTDFGYIAIGVPRNRQLQANADPDYFDLGLCGPFRQDLADQSRYCGLFRTPSLRNVATRQVFFHNGVFHNLLQVLHFYVGRDSHPEKYYAKDAEGRVMKYDDLPGRYHDHVNQDAPFGGDIKDRPVLTNREINDIIAFLHTLSDGWSSTH</sequence>
<dbReference type="SUPFAM" id="SSF46626">
    <property type="entry name" value="Cytochrome c"/>
    <property type="match status" value="2"/>
</dbReference>
<evidence type="ECO:0000256" key="2">
    <source>
        <dbReference type="ARBA" id="ARBA00022617"/>
    </source>
</evidence>
<evidence type="ECO:0000313" key="10">
    <source>
        <dbReference type="Proteomes" id="UP000676649"/>
    </source>
</evidence>
<evidence type="ECO:0000256" key="1">
    <source>
        <dbReference type="ARBA" id="ARBA00004196"/>
    </source>
</evidence>
<dbReference type="GO" id="GO:0046872">
    <property type="term" value="F:metal ion binding"/>
    <property type="evidence" value="ECO:0007669"/>
    <property type="project" value="UniProtKB-KW"/>
</dbReference>
<keyword evidence="10" id="KW-1185">Reference proteome</keyword>
<reference evidence="9" key="1">
    <citation type="submission" date="2021-04" db="EMBL/GenBank/DDBJ databases">
        <title>Draft genome sequence data of methanotrophic Methylovulum sp. strain S1L and Methylomonas sp. strain S2AM isolated from boreal lake water columns.</title>
        <authorList>
            <person name="Rissanen A.J."/>
            <person name="Mangayil R."/>
            <person name="Svenning M.M."/>
            <person name="Khanongnuch R."/>
        </authorList>
    </citation>
    <scope>NUCLEOTIDE SEQUENCE</scope>
    <source>
        <strain evidence="9">S2AM</strain>
    </source>
</reference>
<feature type="domain" description="Cytochrome c" evidence="8">
    <location>
        <begin position="249"/>
        <end position="425"/>
    </location>
</feature>
<evidence type="ECO:0000256" key="5">
    <source>
        <dbReference type="ARBA" id="ARBA00023002"/>
    </source>
</evidence>
<protein>
    <recommendedName>
        <fullName evidence="8">Cytochrome c domain-containing protein</fullName>
    </recommendedName>
</protein>